<evidence type="ECO:0000256" key="4">
    <source>
        <dbReference type="ARBA" id="ARBA00022989"/>
    </source>
</evidence>
<keyword evidence="4 6" id="KW-1133">Transmembrane helix</keyword>
<feature type="transmembrane region" description="Helical" evidence="6">
    <location>
        <begin position="428"/>
        <end position="446"/>
    </location>
</feature>
<dbReference type="EMBL" id="MK890740">
    <property type="protein sequence ID" value="QFR37245.1"/>
    <property type="molecule type" value="Genomic_DNA"/>
</dbReference>
<dbReference type="AlphaFoldDB" id="A0A5P8N8X9"/>
<proteinExistence type="inferred from homology"/>
<dbReference type="InterPro" id="IPR002528">
    <property type="entry name" value="MATE_fam"/>
</dbReference>
<feature type="transmembrane region" description="Helical" evidence="6">
    <location>
        <begin position="242"/>
        <end position="260"/>
    </location>
</feature>
<feature type="transmembrane region" description="Helical" evidence="6">
    <location>
        <begin position="466"/>
        <end position="487"/>
    </location>
</feature>
<evidence type="ECO:0000256" key="6">
    <source>
        <dbReference type="SAM" id="Phobius"/>
    </source>
</evidence>
<feature type="transmembrane region" description="Helical" evidence="6">
    <location>
        <begin position="304"/>
        <end position="323"/>
    </location>
</feature>
<dbReference type="NCBIfam" id="TIGR00797">
    <property type="entry name" value="matE"/>
    <property type="match status" value="1"/>
</dbReference>
<protein>
    <submittedName>
        <fullName evidence="7">MATE transporter</fullName>
    </submittedName>
</protein>
<feature type="transmembrane region" description="Helical" evidence="6">
    <location>
        <begin position="526"/>
        <end position="551"/>
    </location>
</feature>
<comment type="subcellular location">
    <subcellularLocation>
        <location evidence="1">Membrane</location>
        <topology evidence="1">Multi-pass membrane protein</topology>
    </subcellularLocation>
</comment>
<accession>A0A5P8N8X9</accession>
<dbReference type="GO" id="GO:0016020">
    <property type="term" value="C:membrane"/>
    <property type="evidence" value="ECO:0007669"/>
    <property type="project" value="UniProtKB-SubCell"/>
</dbReference>
<keyword evidence="3 6" id="KW-0812">Transmembrane</keyword>
<dbReference type="GO" id="GO:1990961">
    <property type="term" value="P:xenobiotic detoxification by transmembrane export across the plasma membrane"/>
    <property type="evidence" value="ECO:0007669"/>
    <property type="project" value="InterPro"/>
</dbReference>
<evidence type="ECO:0000256" key="1">
    <source>
        <dbReference type="ARBA" id="ARBA00004141"/>
    </source>
</evidence>
<reference evidence="7" key="1">
    <citation type="journal article" date="2019" name="Front. Microbiol.">
        <title>An Overview of Genes From Cyberlindnera americana, a Symbiont Yeast Isolated From the Gut of the Bark Beetle Dendroctonus rhizophagus (Curculionidae: Scolytinae), Involved in the Detoxification Process Using Genome and Transcriptome Data.</title>
        <authorList>
            <person name="Soto-Robles L.V."/>
            <person name="Torres-Banda V."/>
            <person name="Rivera-Orduna F.N."/>
            <person name="Curiel-Quesada E."/>
            <person name="Hidalgo-Lara M.E."/>
            <person name="Zuniga G."/>
        </authorList>
    </citation>
    <scope>NUCLEOTIDE SEQUENCE</scope>
    <source>
        <strain evidence="7">ChDrAdgY46</strain>
    </source>
</reference>
<evidence type="ECO:0000313" key="7">
    <source>
        <dbReference type="EMBL" id="QFR37245.1"/>
    </source>
</evidence>
<organism evidence="7">
    <name type="scientific">Cyberlindnera americana</name>
    <dbReference type="NCBI Taxonomy" id="36016"/>
    <lineage>
        <taxon>Eukaryota</taxon>
        <taxon>Fungi</taxon>
        <taxon>Dikarya</taxon>
        <taxon>Ascomycota</taxon>
        <taxon>Saccharomycotina</taxon>
        <taxon>Saccharomycetes</taxon>
        <taxon>Phaffomycetales</taxon>
        <taxon>Phaffomycetaceae</taxon>
        <taxon>Cyberlindnera</taxon>
    </lineage>
</organism>
<dbReference type="CDD" id="cd13132">
    <property type="entry name" value="MATE_eukaryotic"/>
    <property type="match status" value="1"/>
</dbReference>
<gene>
    <name evidence="7" type="ORF">g2934</name>
</gene>
<feature type="transmembrane region" description="Helical" evidence="6">
    <location>
        <begin position="499"/>
        <end position="520"/>
    </location>
</feature>
<evidence type="ECO:0000256" key="5">
    <source>
        <dbReference type="ARBA" id="ARBA00023136"/>
    </source>
</evidence>
<dbReference type="GO" id="GO:0015297">
    <property type="term" value="F:antiporter activity"/>
    <property type="evidence" value="ECO:0007669"/>
    <property type="project" value="InterPro"/>
</dbReference>
<comment type="similarity">
    <text evidence="2">Belongs to the multi antimicrobial extrusion (MATE) (TC 2.A.66.1) family.</text>
</comment>
<dbReference type="GO" id="GO:0042910">
    <property type="term" value="F:xenobiotic transmembrane transporter activity"/>
    <property type="evidence" value="ECO:0007669"/>
    <property type="project" value="InterPro"/>
</dbReference>
<feature type="transmembrane region" description="Helical" evidence="6">
    <location>
        <begin position="272"/>
        <end position="292"/>
    </location>
</feature>
<evidence type="ECO:0000256" key="2">
    <source>
        <dbReference type="ARBA" id="ARBA00010199"/>
    </source>
</evidence>
<sequence>MSNFDHKFKHTTATRRNSVVYGSQGKGGLYVPSDFLTEEENTAETAMLDETTPLILHEVAPLPMRSESQELLREERELLDDNQLLPTGSNIPSDEENLINEAWEEAALKGEIKTTVPFEMKSLARSSAPLVITFLLQNSLSLASIFSVGHIGKQPLAGITLGSMTANITGFAAIQGLTTCLDTLCSQAYGAGKFELVGLQFIRCSLFAITCFIPIGCIWIWYSSALLRLFVPEGELIDIAANYLRIVSFGMPGFIIFECGKRFLQCQGVFHASTYVLLFCAPFNALMNYLLVWKFGFGYQGAPLAVMINYWLMPVGLLVFVLANKQCLHCWPRNFKIEQAFENWAKMIELALPGVIMVEAEFVGFEIITIIASNLGTTQLAAQSVVSSICALAYQVPFSVSISTATRVANYVGACLPRNALVCCRGSMNLGVIIGCFNSFIMFYFRREITSVFTNDQDVIDEVLKTMPVIWMMGLLDCINACSAGCMRGQGNQKKGGKITLFGFYVVGLPCSYVFAFHYSMGLKGLWLGIIVGLVSISCGQLYTVFVTSNWDKIIKEAKKRNAD</sequence>
<dbReference type="PANTHER" id="PTHR11206">
    <property type="entry name" value="MULTIDRUG RESISTANCE PROTEIN"/>
    <property type="match status" value="1"/>
</dbReference>
<keyword evidence="5 6" id="KW-0472">Membrane</keyword>
<name>A0A5P8N8X9_9ASCO</name>
<evidence type="ECO:0000256" key="3">
    <source>
        <dbReference type="ARBA" id="ARBA00022692"/>
    </source>
</evidence>
<dbReference type="Pfam" id="PF01554">
    <property type="entry name" value="MatE"/>
    <property type="match status" value="2"/>
</dbReference>
<feature type="transmembrane region" description="Helical" evidence="6">
    <location>
        <begin position="201"/>
        <end position="222"/>
    </location>
</feature>
<dbReference type="InterPro" id="IPR045069">
    <property type="entry name" value="MATE_euk"/>
</dbReference>